<evidence type="ECO:0000256" key="4">
    <source>
        <dbReference type="ARBA" id="ARBA00023027"/>
    </source>
</evidence>
<dbReference type="EMBL" id="BAAAUV010000001">
    <property type="protein sequence ID" value="GAA3193631.1"/>
    <property type="molecule type" value="Genomic_DNA"/>
</dbReference>
<dbReference type="RefSeq" id="WP_344821301.1">
    <property type="nucleotide sequence ID" value="NZ_BAAAUV010000001.1"/>
</dbReference>
<dbReference type="PANTHER" id="PTHR43880">
    <property type="entry name" value="ALCOHOL DEHYDROGENASE"/>
    <property type="match status" value="1"/>
</dbReference>
<dbReference type="SUPFAM" id="SSF51735">
    <property type="entry name" value="NAD(P)-binding Rossmann-fold domains"/>
    <property type="match status" value="1"/>
</dbReference>
<gene>
    <name evidence="6" type="ORF">GCM10010468_03030</name>
</gene>
<dbReference type="PANTHER" id="PTHR43880:SF12">
    <property type="entry name" value="ALCOHOL DEHYDROGENASE CLASS-3"/>
    <property type="match status" value="1"/>
</dbReference>
<accession>A0ABP6PW75</accession>
<evidence type="ECO:0000313" key="7">
    <source>
        <dbReference type="Proteomes" id="UP001501237"/>
    </source>
</evidence>
<keyword evidence="4" id="KW-0520">NAD</keyword>
<dbReference type="CDD" id="cd08281">
    <property type="entry name" value="liver_ADH_like1"/>
    <property type="match status" value="1"/>
</dbReference>
<evidence type="ECO:0000313" key="6">
    <source>
        <dbReference type="EMBL" id="GAA3193631.1"/>
    </source>
</evidence>
<dbReference type="InterPro" id="IPR020843">
    <property type="entry name" value="ER"/>
</dbReference>
<keyword evidence="3" id="KW-0862">Zinc</keyword>
<keyword evidence="2" id="KW-0479">Metal-binding</keyword>
<dbReference type="Pfam" id="PF00107">
    <property type="entry name" value="ADH_zinc_N"/>
    <property type="match status" value="1"/>
</dbReference>
<dbReference type="Proteomes" id="UP001501237">
    <property type="component" value="Unassembled WGS sequence"/>
</dbReference>
<proteinExistence type="inferred from homology"/>
<sequence>MRTRAAVLTETGRATPYAGSRPLEITELELDGPGPGELLVRIGAAGLCHSDLSVINGSRVRPLPMALGHEAAGEVVATGSGTGFTAGDHVVLAFVPACGECARCTAGRPALCLPGAAANGAGSLLGGGRRLDGRRVHHHLGVSAFSEYAVVSAKSAVKVDSDLPFEIAALFGCAVLTGAGAALHSAKVTPEDSVAVFGLGGVGLSALLGARSLGARQLVAIDVVPEKLALARELGATHTVLGGPDAVAEIRELTGGGADKVIETAGVVPVLRQAYDVTAPGGTTVTVGLPAPGKDLALPALSLVAEERTLKGSYLGSCRPRVDIPRFVDLYRAGNLPVDRLLSGTLALDDVNEGFDRLHTGEAVRQVILF</sequence>
<reference evidence="7" key="1">
    <citation type="journal article" date="2019" name="Int. J. Syst. Evol. Microbiol.">
        <title>The Global Catalogue of Microorganisms (GCM) 10K type strain sequencing project: providing services to taxonomists for standard genome sequencing and annotation.</title>
        <authorList>
            <consortium name="The Broad Institute Genomics Platform"/>
            <consortium name="The Broad Institute Genome Sequencing Center for Infectious Disease"/>
            <person name="Wu L."/>
            <person name="Ma J."/>
        </authorList>
    </citation>
    <scope>NUCLEOTIDE SEQUENCE [LARGE SCALE GENOMIC DNA]</scope>
    <source>
        <strain evidence="7">JCM 9377</strain>
    </source>
</reference>
<keyword evidence="7" id="KW-1185">Reference proteome</keyword>
<dbReference type="SMART" id="SM00829">
    <property type="entry name" value="PKS_ER"/>
    <property type="match status" value="1"/>
</dbReference>
<dbReference type="SUPFAM" id="SSF50129">
    <property type="entry name" value="GroES-like"/>
    <property type="match status" value="2"/>
</dbReference>
<comment type="similarity">
    <text evidence="1">Belongs to the zinc-containing alcohol dehydrogenase family.</text>
</comment>
<evidence type="ECO:0000256" key="2">
    <source>
        <dbReference type="ARBA" id="ARBA00022723"/>
    </source>
</evidence>
<dbReference type="InterPro" id="IPR011032">
    <property type="entry name" value="GroES-like_sf"/>
</dbReference>
<evidence type="ECO:0000259" key="5">
    <source>
        <dbReference type="SMART" id="SM00829"/>
    </source>
</evidence>
<organism evidence="6 7">
    <name type="scientific">Actinocorallia longicatena</name>
    <dbReference type="NCBI Taxonomy" id="111803"/>
    <lineage>
        <taxon>Bacteria</taxon>
        <taxon>Bacillati</taxon>
        <taxon>Actinomycetota</taxon>
        <taxon>Actinomycetes</taxon>
        <taxon>Streptosporangiales</taxon>
        <taxon>Thermomonosporaceae</taxon>
        <taxon>Actinocorallia</taxon>
    </lineage>
</organism>
<protein>
    <submittedName>
        <fullName evidence="6">Zinc-dependent alcohol dehydrogenase family protein</fullName>
    </submittedName>
</protein>
<feature type="domain" description="Enoyl reductase (ER)" evidence="5">
    <location>
        <begin position="19"/>
        <end position="369"/>
    </location>
</feature>
<comment type="caution">
    <text evidence="6">The sequence shown here is derived from an EMBL/GenBank/DDBJ whole genome shotgun (WGS) entry which is preliminary data.</text>
</comment>
<dbReference type="InterPro" id="IPR036291">
    <property type="entry name" value="NAD(P)-bd_dom_sf"/>
</dbReference>
<dbReference type="Gene3D" id="3.90.180.10">
    <property type="entry name" value="Medium-chain alcohol dehydrogenases, catalytic domain"/>
    <property type="match status" value="1"/>
</dbReference>
<dbReference type="InterPro" id="IPR013149">
    <property type="entry name" value="ADH-like_C"/>
</dbReference>
<dbReference type="Pfam" id="PF08240">
    <property type="entry name" value="ADH_N"/>
    <property type="match status" value="1"/>
</dbReference>
<dbReference type="Gene3D" id="3.40.50.720">
    <property type="entry name" value="NAD(P)-binding Rossmann-like Domain"/>
    <property type="match status" value="1"/>
</dbReference>
<name>A0ABP6PW75_9ACTN</name>
<evidence type="ECO:0000256" key="1">
    <source>
        <dbReference type="ARBA" id="ARBA00008072"/>
    </source>
</evidence>
<dbReference type="InterPro" id="IPR013154">
    <property type="entry name" value="ADH-like_N"/>
</dbReference>
<evidence type="ECO:0000256" key="3">
    <source>
        <dbReference type="ARBA" id="ARBA00022833"/>
    </source>
</evidence>